<proteinExistence type="predicted"/>
<organism evidence="1">
    <name type="scientific">marine sediment metagenome</name>
    <dbReference type="NCBI Taxonomy" id="412755"/>
    <lineage>
        <taxon>unclassified sequences</taxon>
        <taxon>metagenomes</taxon>
        <taxon>ecological metagenomes</taxon>
    </lineage>
</organism>
<comment type="caution">
    <text evidence="1">The sequence shown here is derived from an EMBL/GenBank/DDBJ whole genome shotgun (WGS) entry which is preliminary data.</text>
</comment>
<dbReference type="EMBL" id="LAZR01010475">
    <property type="protein sequence ID" value="KKM66719.1"/>
    <property type="molecule type" value="Genomic_DNA"/>
</dbReference>
<name>A0A0F9JAA2_9ZZZZ</name>
<sequence>MEKKSFNIKTLPWATIGAGLAVSIIGSTVAAFADTMLEWFKENKSKSKGKEYYIEMLKAHPSLKKEDPKVVAQYWASLFHFAPHMAADPLSAGAFIRQSIARGFPEQFGGPPIDTYSALTGINKSIADIKESKRRFSEIATSAASKVVGRGYEDIAGYRRE</sequence>
<accession>A0A0F9JAA2</accession>
<dbReference type="AlphaFoldDB" id="A0A0F9JAA2"/>
<evidence type="ECO:0000313" key="1">
    <source>
        <dbReference type="EMBL" id="KKM66719.1"/>
    </source>
</evidence>
<gene>
    <name evidence="1" type="ORF">LCGC14_1478360</name>
</gene>
<reference evidence="1" key="1">
    <citation type="journal article" date="2015" name="Nature">
        <title>Complex archaea that bridge the gap between prokaryotes and eukaryotes.</title>
        <authorList>
            <person name="Spang A."/>
            <person name="Saw J.H."/>
            <person name="Jorgensen S.L."/>
            <person name="Zaremba-Niedzwiedzka K."/>
            <person name="Martijn J."/>
            <person name="Lind A.E."/>
            <person name="van Eijk R."/>
            <person name="Schleper C."/>
            <person name="Guy L."/>
            <person name="Ettema T.J."/>
        </authorList>
    </citation>
    <scope>NUCLEOTIDE SEQUENCE</scope>
</reference>
<protein>
    <submittedName>
        <fullName evidence="1">Uncharacterized protein</fullName>
    </submittedName>
</protein>